<dbReference type="Pfam" id="PF00176">
    <property type="entry name" value="SNF2-rel_dom"/>
    <property type="match status" value="1"/>
</dbReference>
<dbReference type="EMBL" id="SFCI01001934">
    <property type="protein sequence ID" value="TFY74691.1"/>
    <property type="molecule type" value="Genomic_DNA"/>
</dbReference>
<organism evidence="6 7">
    <name type="scientific">Hericium alpestre</name>
    <dbReference type="NCBI Taxonomy" id="135208"/>
    <lineage>
        <taxon>Eukaryota</taxon>
        <taxon>Fungi</taxon>
        <taxon>Dikarya</taxon>
        <taxon>Basidiomycota</taxon>
        <taxon>Agaricomycotina</taxon>
        <taxon>Agaricomycetes</taxon>
        <taxon>Russulales</taxon>
        <taxon>Hericiaceae</taxon>
        <taxon>Hericium</taxon>
    </lineage>
</organism>
<feature type="domain" description="Helicase ATP-binding" evidence="5">
    <location>
        <begin position="208"/>
        <end position="425"/>
    </location>
</feature>
<dbReference type="Proteomes" id="UP000298061">
    <property type="component" value="Unassembled WGS sequence"/>
</dbReference>
<dbReference type="SMART" id="SM00487">
    <property type="entry name" value="DEXDc"/>
    <property type="match status" value="1"/>
</dbReference>
<sequence>MEDLRKRVNLMPQPVNSFKPGAKKPPISVSSQSAIVSLVACITTASTTSPTAAPRQGRQVYELSDSDDGVEFVRVAQAAKSAQPAPNPPTQRTMEFRAPTLPIRPPAQAIRVPSNSDRATPANPVAAHNALWETFTEPQDGGLYDPRKSATEAEKDLKDLLQQTFDGREEGEDGAGPEIDESEAIVEGFREGIKLLPHQILGRKWMTERESGKKTGGILADDMGLGKTIQTLTRIVDGKPRRSDKDDGWSAATLVVAPVGLVGQWASEIAKMAVGLRVVQHHGPSRTTDPSVLERAHVVVSSYNTVASEFASWKPDAKDESAPKKKASKKKQVDSESESDELDEGFGRTIKKKSTASKRNTKDALFRVKWWRIVLDEAHNIRNRNTKASQACCALDSKYKWCLTGTPLQNSVEDIFAFLKFLRIRPLNEWQTFNEQIFKPVKSGKSVRAMKRLHVVLKAIMLRRRKTDMINGKPLIDLPARSVEVLQCEFDDDERAFYHSVENRIEEQMNKLLKSGDVMKNYTHVLVLLLRLRQACNHPSLVSKDYKADRDAVESRPATNNKDDDDADDLANLLGATTISNTKKCQAFGVEHV</sequence>
<dbReference type="Gene3D" id="3.40.50.10810">
    <property type="entry name" value="Tandem AAA-ATPase domain"/>
    <property type="match status" value="1"/>
</dbReference>
<dbReference type="GO" id="GO:0016787">
    <property type="term" value="F:hydrolase activity"/>
    <property type="evidence" value="ECO:0007669"/>
    <property type="project" value="UniProtKB-KW"/>
</dbReference>
<dbReference type="InterPro" id="IPR038718">
    <property type="entry name" value="SNF2-like_sf"/>
</dbReference>
<dbReference type="SUPFAM" id="SSF52540">
    <property type="entry name" value="P-loop containing nucleoside triphosphate hydrolases"/>
    <property type="match status" value="2"/>
</dbReference>
<evidence type="ECO:0000313" key="7">
    <source>
        <dbReference type="Proteomes" id="UP000298061"/>
    </source>
</evidence>
<feature type="region of interest" description="Disordered" evidence="4">
    <location>
        <begin position="1"/>
        <end position="27"/>
    </location>
</feature>
<reference evidence="6 7" key="1">
    <citation type="submission" date="2019-02" db="EMBL/GenBank/DDBJ databases">
        <title>Genome sequencing of the rare red list fungi Hericium alpestre (H. flagellum).</title>
        <authorList>
            <person name="Buettner E."/>
            <person name="Kellner H."/>
        </authorList>
    </citation>
    <scope>NUCLEOTIDE SEQUENCE [LARGE SCALE GENOMIC DNA]</scope>
    <source>
        <strain evidence="6 7">DSM 108284</strain>
    </source>
</reference>
<dbReference type="InterPro" id="IPR000330">
    <property type="entry name" value="SNF2_N"/>
</dbReference>
<dbReference type="PANTHER" id="PTHR45626:SF14">
    <property type="entry name" value="ATP-DEPENDENT DNA HELICASE (EUROFUNG)"/>
    <property type="match status" value="1"/>
</dbReference>
<evidence type="ECO:0000313" key="6">
    <source>
        <dbReference type="EMBL" id="TFY74691.1"/>
    </source>
</evidence>
<accession>A0A4Y9ZLJ8</accession>
<evidence type="ECO:0000256" key="2">
    <source>
        <dbReference type="ARBA" id="ARBA00022801"/>
    </source>
</evidence>
<dbReference type="PROSITE" id="PS51192">
    <property type="entry name" value="HELICASE_ATP_BIND_1"/>
    <property type="match status" value="1"/>
</dbReference>
<dbReference type="PANTHER" id="PTHR45626">
    <property type="entry name" value="TRANSCRIPTION TERMINATION FACTOR 2-RELATED"/>
    <property type="match status" value="1"/>
</dbReference>
<dbReference type="GO" id="GO:0008094">
    <property type="term" value="F:ATP-dependent activity, acting on DNA"/>
    <property type="evidence" value="ECO:0007669"/>
    <property type="project" value="TreeGrafter"/>
</dbReference>
<dbReference type="CDD" id="cd18008">
    <property type="entry name" value="DEXDc_SHPRH-like"/>
    <property type="match status" value="1"/>
</dbReference>
<dbReference type="InterPro" id="IPR050628">
    <property type="entry name" value="SNF2_RAD54_helicase_TF"/>
</dbReference>
<keyword evidence="7" id="KW-1185">Reference proteome</keyword>
<dbReference type="InterPro" id="IPR014001">
    <property type="entry name" value="Helicase_ATP-bd"/>
</dbReference>
<keyword evidence="3" id="KW-0067">ATP-binding</keyword>
<evidence type="ECO:0000256" key="1">
    <source>
        <dbReference type="ARBA" id="ARBA00022741"/>
    </source>
</evidence>
<evidence type="ECO:0000259" key="5">
    <source>
        <dbReference type="PROSITE" id="PS51192"/>
    </source>
</evidence>
<dbReference type="Gene3D" id="3.40.50.300">
    <property type="entry name" value="P-loop containing nucleotide triphosphate hydrolases"/>
    <property type="match status" value="1"/>
</dbReference>
<name>A0A4Y9ZLJ8_9AGAM</name>
<evidence type="ECO:0000256" key="4">
    <source>
        <dbReference type="SAM" id="MobiDB-lite"/>
    </source>
</evidence>
<feature type="compositionally biased region" description="Acidic residues" evidence="4">
    <location>
        <begin position="335"/>
        <end position="344"/>
    </location>
</feature>
<keyword evidence="2" id="KW-0378">Hydrolase</keyword>
<feature type="region of interest" description="Disordered" evidence="4">
    <location>
        <begin position="546"/>
        <end position="567"/>
    </location>
</feature>
<comment type="caution">
    <text evidence="6">The sequence shown here is derived from an EMBL/GenBank/DDBJ whole genome shotgun (WGS) entry which is preliminary data.</text>
</comment>
<dbReference type="GO" id="GO:0005524">
    <property type="term" value="F:ATP binding"/>
    <property type="evidence" value="ECO:0007669"/>
    <property type="project" value="UniProtKB-KW"/>
</dbReference>
<keyword evidence="1" id="KW-0547">Nucleotide-binding</keyword>
<feature type="region of interest" description="Disordered" evidence="4">
    <location>
        <begin position="314"/>
        <end position="344"/>
    </location>
</feature>
<proteinExistence type="predicted"/>
<dbReference type="OrthoDB" id="423559at2759"/>
<evidence type="ECO:0000256" key="3">
    <source>
        <dbReference type="ARBA" id="ARBA00022840"/>
    </source>
</evidence>
<gene>
    <name evidence="6" type="ORF">EWM64_g9322</name>
</gene>
<dbReference type="GO" id="GO:0005634">
    <property type="term" value="C:nucleus"/>
    <property type="evidence" value="ECO:0007669"/>
    <property type="project" value="TreeGrafter"/>
</dbReference>
<dbReference type="STRING" id="135208.A0A4Y9ZLJ8"/>
<dbReference type="GO" id="GO:0006281">
    <property type="term" value="P:DNA repair"/>
    <property type="evidence" value="ECO:0007669"/>
    <property type="project" value="TreeGrafter"/>
</dbReference>
<dbReference type="AlphaFoldDB" id="A0A4Y9ZLJ8"/>
<dbReference type="InterPro" id="IPR027417">
    <property type="entry name" value="P-loop_NTPase"/>
</dbReference>
<protein>
    <recommendedName>
        <fullName evidence="5">Helicase ATP-binding domain-containing protein</fullName>
    </recommendedName>
</protein>